<sequence>MRYNKKQGKWYLKRGLFQMGVSVIGDEQEVEDGQEKFQMEESGSEIEEAKPKKRTRPVRSKARRIAANVRERKRILDYNQAFNALRLALKHDLSGKRLSKIATLKRAINRISTLSMFLHSSPPQKWSCSHAECRLQYDGQKQPEVKDNPQRFVLPSQTQQAIPASHAYEEASHFQHCNSPHYTRFSPETSYIHCQFGNTAEDDFFSSSPYCTHGSYSIDIRGTCYPSHTENLVEPSPGAFPWQLGCLQGPSYQHSLPMH</sequence>
<dbReference type="PANTHER" id="PTHR23349">
    <property type="entry name" value="BASIC HELIX-LOOP-HELIX TRANSCRIPTION FACTOR, TWIST"/>
    <property type="match status" value="1"/>
</dbReference>
<reference evidence="3" key="1">
    <citation type="journal article" date="2010" name="Science">
        <title>The genome of the Western clawed frog Xenopus tropicalis.</title>
        <authorList>
            <person name="Hellsten U."/>
            <person name="Harland R.M."/>
            <person name="Gilchrist M.J."/>
            <person name="Hendrix D."/>
            <person name="Jurka J."/>
            <person name="Kapitonov V."/>
            <person name="Ovcharenko I."/>
            <person name="Putnam N.H."/>
            <person name="Shu S."/>
            <person name="Taher L."/>
            <person name="Blitz I.L."/>
            <person name="Blumberg B."/>
            <person name="Dichmann D.S."/>
            <person name="Dubchak I."/>
            <person name="Amaya E."/>
            <person name="Detter J.C."/>
            <person name="Fletcher R."/>
            <person name="Gerhard D.S."/>
            <person name="Goodstein D."/>
            <person name="Graves T."/>
            <person name="Grigoriev I.V."/>
            <person name="Grimwood J."/>
            <person name="Kawashima T."/>
            <person name="Lindquist E."/>
            <person name="Lucas S.M."/>
            <person name="Mead P.E."/>
            <person name="Mitros T."/>
            <person name="Ogino H."/>
            <person name="Ohta Y."/>
            <person name="Poliakov A.V."/>
            <person name="Pollet N."/>
            <person name="Robert J."/>
            <person name="Salamov A."/>
            <person name="Sater A.K."/>
            <person name="Schmutz J."/>
            <person name="Terry A."/>
            <person name="Vize P.D."/>
            <person name="Warren W.C."/>
            <person name="Wells D."/>
            <person name="Wills A."/>
            <person name="Wilson R.K."/>
            <person name="Zimmerman L.B."/>
            <person name="Zorn A.M."/>
            <person name="Grainger R."/>
            <person name="Grammer T."/>
            <person name="Khokha M.K."/>
            <person name="Richardson P.M."/>
            <person name="Rokhsar D.S."/>
        </authorList>
    </citation>
    <scope>NUCLEOTIDE SEQUENCE [LARGE SCALE GENOMIC DNA]</scope>
    <source>
        <strain evidence="3">Nigerian</strain>
    </source>
</reference>
<feature type="region of interest" description="Disordered" evidence="1">
    <location>
        <begin position="31"/>
        <end position="61"/>
    </location>
</feature>
<organism evidence="3">
    <name type="scientific">Xenopus tropicalis</name>
    <name type="common">Western clawed frog</name>
    <name type="synonym">Silurana tropicalis</name>
    <dbReference type="NCBI Taxonomy" id="8364"/>
    <lineage>
        <taxon>Eukaryota</taxon>
        <taxon>Metazoa</taxon>
        <taxon>Chordata</taxon>
        <taxon>Craniata</taxon>
        <taxon>Vertebrata</taxon>
        <taxon>Euteleostomi</taxon>
        <taxon>Amphibia</taxon>
        <taxon>Batrachia</taxon>
        <taxon>Anura</taxon>
        <taxon>Pipoidea</taxon>
        <taxon>Pipidae</taxon>
        <taxon>Xenopodinae</taxon>
        <taxon>Xenopus</taxon>
        <taxon>Silurana</taxon>
    </lineage>
</organism>
<dbReference type="AlphaFoldDB" id="A0A6I8SV95"/>
<evidence type="ECO:0000259" key="2">
    <source>
        <dbReference type="PROSITE" id="PS50888"/>
    </source>
</evidence>
<dbReference type="InterPro" id="IPR036638">
    <property type="entry name" value="HLH_DNA-bd_sf"/>
</dbReference>
<dbReference type="Pfam" id="PF00010">
    <property type="entry name" value="HLH"/>
    <property type="match status" value="1"/>
</dbReference>
<evidence type="ECO:0000256" key="1">
    <source>
        <dbReference type="SAM" id="MobiDB-lite"/>
    </source>
</evidence>
<dbReference type="GO" id="GO:0046983">
    <property type="term" value="F:protein dimerization activity"/>
    <property type="evidence" value="ECO:0007669"/>
    <property type="project" value="InterPro"/>
</dbReference>
<dbReference type="InterPro" id="IPR050283">
    <property type="entry name" value="E-box_TF_Regulators"/>
</dbReference>
<dbReference type="Bgee" id="ENSXETG00000036286">
    <property type="expression patterns" value="Expressed in neurula embryo"/>
</dbReference>
<feature type="domain" description="BHLH" evidence="2">
    <location>
        <begin position="62"/>
        <end position="114"/>
    </location>
</feature>
<evidence type="ECO:0000313" key="3">
    <source>
        <dbReference type="Ensembl" id="ENSXETP00000097086"/>
    </source>
</evidence>
<dbReference type="SMART" id="SM00353">
    <property type="entry name" value="HLH"/>
    <property type="match status" value="1"/>
</dbReference>
<dbReference type="GeneTree" id="ENSGT00390000002453"/>
<dbReference type="PROSITE" id="PS50888">
    <property type="entry name" value="BHLH"/>
    <property type="match status" value="1"/>
</dbReference>
<dbReference type="CDD" id="cd18912">
    <property type="entry name" value="bHLH_TS_bHLHa9"/>
    <property type="match status" value="1"/>
</dbReference>
<dbReference type="Ensembl" id="ENSXETT00000099148">
    <property type="protein sequence ID" value="ENSXETP00000097086"/>
    <property type="gene ID" value="ENSXETG00000036286"/>
</dbReference>
<name>A0A6I8SV95_XENTR</name>
<accession>A0A6I8SV95</accession>
<protein>
    <recommendedName>
        <fullName evidence="2">BHLH domain-containing protein</fullName>
    </recommendedName>
</protein>
<dbReference type="SUPFAM" id="SSF47459">
    <property type="entry name" value="HLH, helix-loop-helix DNA-binding domain"/>
    <property type="match status" value="1"/>
</dbReference>
<dbReference type="PANTHER" id="PTHR23349:SF10">
    <property type="entry name" value="CLASS A BASIC HELIX-LOOP-HELIX PROTEIN 9"/>
    <property type="match status" value="1"/>
</dbReference>
<reference evidence="3" key="2">
    <citation type="submission" date="2020-05" db="UniProtKB">
        <authorList>
            <consortium name="Ensembl"/>
        </authorList>
    </citation>
    <scope>IDENTIFICATION</scope>
</reference>
<feature type="compositionally biased region" description="Basic residues" evidence="1">
    <location>
        <begin position="51"/>
        <end position="61"/>
    </location>
</feature>
<dbReference type="Gene3D" id="4.10.280.10">
    <property type="entry name" value="Helix-loop-helix DNA-binding domain"/>
    <property type="match status" value="1"/>
</dbReference>
<dbReference type="InterPro" id="IPR011598">
    <property type="entry name" value="bHLH_dom"/>
</dbReference>
<dbReference type="InParanoid" id="A0A6I8SV95"/>
<proteinExistence type="predicted"/>